<protein>
    <submittedName>
        <fullName evidence="1">DNA binding protein</fullName>
    </submittedName>
</protein>
<accession>A0A3T0IIF9</accession>
<organism evidence="1">
    <name type="scientific">Vibrio virus vB_VspP_SBP1</name>
    <dbReference type="NCBI Taxonomy" id="2500581"/>
    <lineage>
        <taxon>Viruses</taxon>
        <taxon>Duplodnaviria</taxon>
        <taxon>Heunggongvirae</taxon>
        <taxon>Uroviricota</taxon>
        <taxon>Caudoviricetes</taxon>
        <taxon>Schitoviridae</taxon>
        <taxon>Electravirus</taxon>
        <taxon>Electravirus Sbp1</taxon>
    </lineage>
</organism>
<name>A0A3T0IIF9_9CAUD</name>
<reference evidence="1" key="1">
    <citation type="submission" date="2018-12" db="EMBL/GenBank/DDBJ databases">
        <title>Characterization of a N4-like bacteriophage infecting a coral-derived Vibrio strain.</title>
        <authorList>
            <person name="Huang S."/>
        </authorList>
    </citation>
    <scope>NUCLEOTIDE SEQUENCE [LARGE SCALE GENOMIC DNA]</scope>
</reference>
<sequence>MPTKKTRINTKPPYNNNADLAVKYICQWHYDRNLIDEATDESQTKKLFEEFIELVAANMPDATPKEIATKVINMVKELYADNRIKTVPAGQELAAKKDALGDMNVVMINIIERNQWTFYETLMCSYNEIKDRKGIALNGTFIKAVDLPAYKAEIENAGFNYDQVIEDNT</sequence>
<evidence type="ECO:0000313" key="2">
    <source>
        <dbReference type="Proteomes" id="UP000290131"/>
    </source>
</evidence>
<proteinExistence type="predicted"/>
<evidence type="ECO:0000313" key="1">
    <source>
        <dbReference type="EMBL" id="AZU99617.1"/>
    </source>
</evidence>
<keyword evidence="2" id="KW-1185">Reference proteome</keyword>
<dbReference type="EMBL" id="MK301608">
    <property type="protein sequence ID" value="AZU99617.1"/>
    <property type="molecule type" value="Genomic_DNA"/>
</dbReference>
<gene>
    <name evidence="1" type="ORF">SBP1_gp025</name>
</gene>
<dbReference type="Proteomes" id="UP000290131">
    <property type="component" value="Segment"/>
</dbReference>